<organism evidence="1 2">
    <name type="scientific">Fundulus heteroclitus</name>
    <name type="common">Killifish</name>
    <name type="synonym">Mummichog</name>
    <dbReference type="NCBI Taxonomy" id="8078"/>
    <lineage>
        <taxon>Eukaryota</taxon>
        <taxon>Metazoa</taxon>
        <taxon>Chordata</taxon>
        <taxon>Craniata</taxon>
        <taxon>Vertebrata</taxon>
        <taxon>Euteleostomi</taxon>
        <taxon>Actinopterygii</taxon>
        <taxon>Neopterygii</taxon>
        <taxon>Teleostei</taxon>
        <taxon>Neoteleostei</taxon>
        <taxon>Acanthomorphata</taxon>
        <taxon>Ovalentaria</taxon>
        <taxon>Atherinomorphae</taxon>
        <taxon>Cyprinodontiformes</taxon>
        <taxon>Fundulidae</taxon>
        <taxon>Fundulus</taxon>
    </lineage>
</organism>
<dbReference type="STRING" id="8078.ENSFHEP00000014343"/>
<dbReference type="SUPFAM" id="SSF55681">
    <property type="entry name" value="Class II aaRS and biotin synthetases"/>
    <property type="match status" value="1"/>
</dbReference>
<dbReference type="Proteomes" id="UP000265000">
    <property type="component" value="Unplaced"/>
</dbReference>
<evidence type="ECO:0000313" key="2">
    <source>
        <dbReference type="Proteomes" id="UP000265000"/>
    </source>
</evidence>
<evidence type="ECO:0000313" key="1">
    <source>
        <dbReference type="Ensembl" id="ENSFHEP00000024122.1"/>
    </source>
</evidence>
<dbReference type="AlphaFoldDB" id="A0A3Q2QCV7"/>
<dbReference type="GeneTree" id="ENSGT00990000207914"/>
<dbReference type="Ensembl" id="ENSFHET00000008586.1">
    <property type="protein sequence ID" value="ENSFHEP00000024122.1"/>
    <property type="gene ID" value="ENSFHEG00000005502.1"/>
</dbReference>
<sequence>MLAQGVGRCLLPPCSRPARSSRGLCSAAAADAVDRVRALLQLCADRHYICPGESNAEMFRRGWSCGYGPLGVELRRNLLQQWWHSVSGSRARVFAVDTLILLPGFVSGMNGWRYVRRCLGAVCALTGDGEQKTPVRPG</sequence>
<dbReference type="InterPro" id="IPR045864">
    <property type="entry name" value="aa-tRNA-synth_II/BPL/LPL"/>
</dbReference>
<accession>A0A3Q2QCV7</accession>
<dbReference type="Gene3D" id="3.30.930.10">
    <property type="entry name" value="Bira Bifunctional Protein, Domain 2"/>
    <property type="match status" value="1"/>
</dbReference>
<name>A0A3Q2QCV7_FUNHE</name>
<protein>
    <submittedName>
        <fullName evidence="1">Uncharacterized protein</fullName>
    </submittedName>
</protein>
<reference evidence="1" key="1">
    <citation type="submission" date="2025-05" db="UniProtKB">
        <authorList>
            <consortium name="Ensembl"/>
        </authorList>
    </citation>
    <scope>IDENTIFICATION</scope>
</reference>
<proteinExistence type="predicted"/>
<keyword evidence="2" id="KW-1185">Reference proteome</keyword>
<dbReference type="Ensembl" id="ENSFHET00000022214.1">
    <property type="protein sequence ID" value="ENSFHEP00000014343.1"/>
    <property type="gene ID" value="ENSFHEG00000015883.1"/>
</dbReference>